<dbReference type="EMBL" id="FNNJ01000010">
    <property type="protein sequence ID" value="SDX85133.1"/>
    <property type="molecule type" value="Genomic_DNA"/>
</dbReference>
<reference evidence="3 4" key="1">
    <citation type="submission" date="2016-10" db="EMBL/GenBank/DDBJ databases">
        <authorList>
            <person name="de Groot N.N."/>
        </authorList>
    </citation>
    <scope>NUCLEOTIDE SEQUENCE [LARGE SCALE GENOMIC DNA]</scope>
    <source>
        <strain evidence="3 4">DSM 24956</strain>
    </source>
</reference>
<dbReference type="STRING" id="762486.SAMN05444411_11098"/>
<feature type="coiled-coil region" evidence="1">
    <location>
        <begin position="236"/>
        <end position="263"/>
    </location>
</feature>
<gene>
    <name evidence="3" type="ORF">SAMN05444411_11098</name>
</gene>
<name>A0A1H3F261_9FLAO</name>
<feature type="chain" id="PRO_5011776568" description="Adhesin domain-containing protein" evidence="2">
    <location>
        <begin position="22"/>
        <end position="496"/>
    </location>
</feature>
<organism evidence="3 4">
    <name type="scientific">Lutibacter oricola</name>
    <dbReference type="NCBI Taxonomy" id="762486"/>
    <lineage>
        <taxon>Bacteria</taxon>
        <taxon>Pseudomonadati</taxon>
        <taxon>Bacteroidota</taxon>
        <taxon>Flavobacteriia</taxon>
        <taxon>Flavobacteriales</taxon>
        <taxon>Flavobacteriaceae</taxon>
        <taxon>Lutibacter</taxon>
    </lineage>
</organism>
<sequence length="496" mass="57355">MKRITYKLTISILLIAFGLQAQTFNKKIEESFNVNSDVNIVVNTSHSDVVIDTWNRNEVSIEATIEIEGVSEKEAKKLMDKWSFEALGNKSKVKVTSLANSFFFGNDFDFEHTIVIPDIPHFEMPELPELPEMPELIEIPEMPEFEIEIPEIEIQEFHFDYDAYKKDSTYLKKYKERIQNQVKHFKNSDWHKRIDSLKSTDDYKRKVERFKIQSKEYAKKMKESRWYRDVENMRNSEEFRKSIEEARKQAEKLRKHFKDNKELKARKEVKKPKNNKSYNYHFSYSTDDIIDKSKIKITKKIKIKVPKKATFNLNVRHGKLKVPKSNNKMSATVKYGNFFGGIIEGEKNNIIFENTPVIINTLNSGNITLKNVPNASFGTFSNASLFSNSSNVIINEVGENVALSQKFGKIEVLKVVPEFNNLNVVLDYTKGNLNLSNAAYVFQINGKKSTIDLDAILENVNEKNMDGVRIINGYSKDKNASNKLILTTIYSNSKVN</sequence>
<dbReference type="AlphaFoldDB" id="A0A1H3F261"/>
<evidence type="ECO:0000313" key="3">
    <source>
        <dbReference type="EMBL" id="SDX85133.1"/>
    </source>
</evidence>
<protein>
    <recommendedName>
        <fullName evidence="5">Adhesin domain-containing protein</fullName>
    </recommendedName>
</protein>
<dbReference type="RefSeq" id="WP_090125331.1">
    <property type="nucleotide sequence ID" value="NZ_FNNJ01000010.1"/>
</dbReference>
<keyword evidence="4" id="KW-1185">Reference proteome</keyword>
<evidence type="ECO:0000256" key="2">
    <source>
        <dbReference type="SAM" id="SignalP"/>
    </source>
</evidence>
<keyword evidence="1" id="KW-0175">Coiled coil</keyword>
<evidence type="ECO:0000313" key="4">
    <source>
        <dbReference type="Proteomes" id="UP000199595"/>
    </source>
</evidence>
<evidence type="ECO:0000256" key="1">
    <source>
        <dbReference type="SAM" id="Coils"/>
    </source>
</evidence>
<feature type="signal peptide" evidence="2">
    <location>
        <begin position="1"/>
        <end position="21"/>
    </location>
</feature>
<dbReference type="Proteomes" id="UP000199595">
    <property type="component" value="Unassembled WGS sequence"/>
</dbReference>
<proteinExistence type="predicted"/>
<evidence type="ECO:0008006" key="5">
    <source>
        <dbReference type="Google" id="ProtNLM"/>
    </source>
</evidence>
<accession>A0A1H3F261</accession>
<keyword evidence="2" id="KW-0732">Signal</keyword>
<dbReference type="OrthoDB" id="1420424at2"/>